<evidence type="ECO:0000313" key="2">
    <source>
        <dbReference type="EMBL" id="RIX98775.1"/>
    </source>
</evidence>
<organism evidence="2 3">
    <name type="scientific">Aureimonas flava</name>
    <dbReference type="NCBI Taxonomy" id="2320271"/>
    <lineage>
        <taxon>Bacteria</taxon>
        <taxon>Pseudomonadati</taxon>
        <taxon>Pseudomonadota</taxon>
        <taxon>Alphaproteobacteria</taxon>
        <taxon>Hyphomicrobiales</taxon>
        <taxon>Aurantimonadaceae</taxon>
        <taxon>Aureimonas</taxon>
    </lineage>
</organism>
<proteinExistence type="predicted"/>
<keyword evidence="2" id="KW-0540">Nuclease</keyword>
<dbReference type="NCBIfam" id="TIGR04123">
    <property type="entry name" value="P_estr_lig_assc"/>
    <property type="match status" value="1"/>
</dbReference>
<dbReference type="OrthoDB" id="9795838at2"/>
<keyword evidence="2" id="KW-0255">Endonuclease</keyword>
<dbReference type="PANTHER" id="PTHR39323:SF1">
    <property type="entry name" value="BLR1149 PROTEIN"/>
    <property type="match status" value="1"/>
</dbReference>
<dbReference type="InterPro" id="IPR004843">
    <property type="entry name" value="Calcineurin-like_PHP"/>
</dbReference>
<keyword evidence="2" id="KW-0436">Ligase</keyword>
<dbReference type="RefSeq" id="WP_119541165.1">
    <property type="nucleotide sequence ID" value="NZ_QYRN01000009.1"/>
</dbReference>
<keyword evidence="2" id="KW-0378">Hydrolase</keyword>
<feature type="domain" description="Calcineurin-like phosphoesterase" evidence="1">
    <location>
        <begin position="39"/>
        <end position="137"/>
    </location>
</feature>
<dbReference type="SUPFAM" id="SSF56300">
    <property type="entry name" value="Metallo-dependent phosphatases"/>
    <property type="match status" value="1"/>
</dbReference>
<dbReference type="EMBL" id="QYRN01000009">
    <property type="protein sequence ID" value="RIX98775.1"/>
    <property type="molecule type" value="Genomic_DNA"/>
</dbReference>
<dbReference type="InterPro" id="IPR024173">
    <property type="entry name" value="Pesterase_MJ0037-like"/>
</dbReference>
<dbReference type="GO" id="GO:0004519">
    <property type="term" value="F:endonuclease activity"/>
    <property type="evidence" value="ECO:0007669"/>
    <property type="project" value="UniProtKB-KW"/>
</dbReference>
<dbReference type="InterPro" id="IPR029052">
    <property type="entry name" value="Metallo-depent_PP-like"/>
</dbReference>
<dbReference type="GO" id="GO:0016787">
    <property type="term" value="F:hydrolase activity"/>
    <property type="evidence" value="ECO:0007669"/>
    <property type="project" value="UniProtKB-KW"/>
</dbReference>
<dbReference type="GO" id="GO:0016874">
    <property type="term" value="F:ligase activity"/>
    <property type="evidence" value="ECO:0007669"/>
    <property type="project" value="UniProtKB-KW"/>
</dbReference>
<dbReference type="Pfam" id="PF00149">
    <property type="entry name" value="Metallophos"/>
    <property type="match status" value="1"/>
</dbReference>
<sequence length="239" mass="25319">MNMIHRRMRQGEAPGLETTLNGGAVVCDPSGVLFAPSERLLVVSDLHLEKGAAFARRGMFLPPYDTDATLLLLEAALDRYQPHVVVALGDSFHDRHGAGLMPDAPRARLKAAMAGRDWIWIEGNHDPEPPAGLGGLCAAEVSIGSWHFRHEPTAGERPGEVAGHLHPAARVSGNGRSVRGACFASDGARMVMPSFGVTTGGLNVLDPAFAGLFRAADARAYVIGAARIYPIPFAALSRG</sequence>
<evidence type="ECO:0000259" key="1">
    <source>
        <dbReference type="Pfam" id="PF00149"/>
    </source>
</evidence>
<dbReference type="Gene3D" id="3.60.21.10">
    <property type="match status" value="1"/>
</dbReference>
<name>A0A3A1WFM5_9HYPH</name>
<comment type="caution">
    <text evidence="2">The sequence shown here is derived from an EMBL/GenBank/DDBJ whole genome shotgun (WGS) entry which is preliminary data.</text>
</comment>
<gene>
    <name evidence="2" type="primary">pdeM</name>
    <name evidence="2" type="ORF">D3218_16470</name>
</gene>
<keyword evidence="3" id="KW-1185">Reference proteome</keyword>
<dbReference type="Proteomes" id="UP000265750">
    <property type="component" value="Unassembled WGS sequence"/>
</dbReference>
<dbReference type="InterPro" id="IPR026336">
    <property type="entry name" value="PdeM-like"/>
</dbReference>
<dbReference type="AlphaFoldDB" id="A0A3A1WFM5"/>
<evidence type="ECO:0000313" key="3">
    <source>
        <dbReference type="Proteomes" id="UP000265750"/>
    </source>
</evidence>
<dbReference type="EC" id="3.1.-.-" evidence="2"/>
<dbReference type="PIRSF" id="PIRSF000887">
    <property type="entry name" value="Pesterase_MJ0037"/>
    <property type="match status" value="1"/>
</dbReference>
<reference evidence="3" key="1">
    <citation type="submission" date="2018-09" db="EMBL/GenBank/DDBJ databases">
        <authorList>
            <person name="Tuo L."/>
        </authorList>
    </citation>
    <scope>NUCLEOTIDE SEQUENCE [LARGE SCALE GENOMIC DNA]</scope>
    <source>
        <strain evidence="3">M2BS4Y-1</strain>
    </source>
</reference>
<accession>A0A3A1WFM5</accession>
<protein>
    <submittedName>
        <fullName evidence="2">Ligase-associated DNA damage response endonuclease PdeM</fullName>
        <ecNumber evidence="2">3.1.-.-</ecNumber>
    </submittedName>
</protein>
<dbReference type="PANTHER" id="PTHR39323">
    <property type="entry name" value="BLR1149 PROTEIN"/>
    <property type="match status" value="1"/>
</dbReference>